<sequence>MSGYDPTTLRSYRLGNGRLLAWSVLVIVAVLAGQALIAGEGTGRWLALTAAAGIACAAWVLGIRPVVRELPTVLEVHNPIRTWTVTWSSITRIDADDVVRIHAGDQIVRCFALPRRDKRPIVSGFVSAFGGRPLPVSDTEPVRSSVTTYDVIEALEDRAHSLRGGNASDAPPSWDVDRAALVVSAVGVLNGVAWLMLILLG</sequence>
<dbReference type="Proteomes" id="UP001596138">
    <property type="component" value="Unassembled WGS sequence"/>
</dbReference>
<keyword evidence="1" id="KW-1133">Transmembrane helix</keyword>
<dbReference type="RefSeq" id="WP_386763874.1">
    <property type="nucleotide sequence ID" value="NZ_JBHSTI010000002.1"/>
</dbReference>
<evidence type="ECO:0008006" key="4">
    <source>
        <dbReference type="Google" id="ProtNLM"/>
    </source>
</evidence>
<name>A0ABW1SWQ9_9ACTN</name>
<keyword evidence="3" id="KW-1185">Reference proteome</keyword>
<evidence type="ECO:0000313" key="2">
    <source>
        <dbReference type="EMBL" id="MFC6236841.1"/>
    </source>
</evidence>
<accession>A0ABW1SWQ9</accession>
<comment type="caution">
    <text evidence="2">The sequence shown here is derived from an EMBL/GenBank/DDBJ whole genome shotgun (WGS) entry which is preliminary data.</text>
</comment>
<proteinExistence type="predicted"/>
<keyword evidence="1" id="KW-0472">Membrane</keyword>
<organism evidence="2 3">
    <name type="scientific">Longivirga aurantiaca</name>
    <dbReference type="NCBI Taxonomy" id="1837743"/>
    <lineage>
        <taxon>Bacteria</taxon>
        <taxon>Bacillati</taxon>
        <taxon>Actinomycetota</taxon>
        <taxon>Actinomycetes</taxon>
        <taxon>Sporichthyales</taxon>
        <taxon>Sporichthyaceae</taxon>
        <taxon>Longivirga</taxon>
    </lineage>
</organism>
<reference evidence="3" key="1">
    <citation type="journal article" date="2019" name="Int. J. Syst. Evol. Microbiol.">
        <title>The Global Catalogue of Microorganisms (GCM) 10K type strain sequencing project: providing services to taxonomists for standard genome sequencing and annotation.</title>
        <authorList>
            <consortium name="The Broad Institute Genomics Platform"/>
            <consortium name="The Broad Institute Genome Sequencing Center for Infectious Disease"/>
            <person name="Wu L."/>
            <person name="Ma J."/>
        </authorList>
    </citation>
    <scope>NUCLEOTIDE SEQUENCE [LARGE SCALE GENOMIC DNA]</scope>
    <source>
        <strain evidence="3">CGMCC 4.7317</strain>
    </source>
</reference>
<feature type="transmembrane region" description="Helical" evidence="1">
    <location>
        <begin position="20"/>
        <end position="38"/>
    </location>
</feature>
<gene>
    <name evidence="2" type="ORF">ACFQGU_03055</name>
</gene>
<feature type="transmembrane region" description="Helical" evidence="1">
    <location>
        <begin position="45"/>
        <end position="67"/>
    </location>
</feature>
<protein>
    <recommendedName>
        <fullName evidence="4">PH domain-containing protein</fullName>
    </recommendedName>
</protein>
<feature type="transmembrane region" description="Helical" evidence="1">
    <location>
        <begin position="179"/>
        <end position="200"/>
    </location>
</feature>
<evidence type="ECO:0000313" key="3">
    <source>
        <dbReference type="Proteomes" id="UP001596138"/>
    </source>
</evidence>
<keyword evidence="1" id="KW-0812">Transmembrane</keyword>
<dbReference type="EMBL" id="JBHSTI010000002">
    <property type="protein sequence ID" value="MFC6236841.1"/>
    <property type="molecule type" value="Genomic_DNA"/>
</dbReference>
<evidence type="ECO:0000256" key="1">
    <source>
        <dbReference type="SAM" id="Phobius"/>
    </source>
</evidence>